<evidence type="ECO:0000256" key="2">
    <source>
        <dbReference type="ARBA" id="ARBA00022475"/>
    </source>
</evidence>
<proteinExistence type="inferred from homology"/>
<dbReference type="NCBIfam" id="TIGR00077">
    <property type="entry name" value="lspA"/>
    <property type="match status" value="1"/>
</dbReference>
<reference evidence="11" key="2">
    <citation type="submission" date="2015-11" db="EMBL/GenBank/DDBJ databases">
        <authorList>
            <person name="Zhang Y."/>
            <person name="Guo Z."/>
        </authorList>
    </citation>
    <scope>NUCLEOTIDE SEQUENCE</scope>
    <source>
        <strain evidence="11">1</strain>
    </source>
</reference>
<dbReference type="EMBL" id="JRPF02000004">
    <property type="protein sequence ID" value="TLD78645.1"/>
    <property type="molecule type" value="Genomic_DNA"/>
</dbReference>
<evidence type="ECO:0000256" key="6">
    <source>
        <dbReference type="ARBA" id="ARBA00022801"/>
    </source>
</evidence>
<keyword evidence="5 9" id="KW-0064">Aspartyl protease</keyword>
<dbReference type="Proteomes" id="UP000029925">
    <property type="component" value="Unassembled WGS sequence"/>
</dbReference>
<evidence type="ECO:0000256" key="3">
    <source>
        <dbReference type="ARBA" id="ARBA00022670"/>
    </source>
</evidence>
<dbReference type="PANTHER" id="PTHR33695">
    <property type="entry name" value="LIPOPROTEIN SIGNAL PEPTIDASE"/>
    <property type="match status" value="1"/>
</dbReference>
<evidence type="ECO:0000256" key="7">
    <source>
        <dbReference type="ARBA" id="ARBA00022989"/>
    </source>
</evidence>
<dbReference type="HAMAP" id="MF_00161">
    <property type="entry name" value="LspA"/>
    <property type="match status" value="1"/>
</dbReference>
<feature type="active site" evidence="9">
    <location>
        <position position="138"/>
    </location>
</feature>
<dbReference type="Pfam" id="PF01252">
    <property type="entry name" value="Peptidase_A8"/>
    <property type="match status" value="1"/>
</dbReference>
<dbReference type="AlphaFoldDB" id="A0A099UBT8"/>
<comment type="catalytic activity">
    <reaction evidence="9">
        <text>Release of signal peptides from bacterial membrane prolipoproteins. Hydrolyzes -Xaa-Yaa-Zaa-|-(S,diacylglyceryl)Cys-, in which Xaa is hydrophobic (preferably Leu), and Yaa (Ala or Ser) and Zaa (Gly or Ala) have small, neutral side chains.</text>
        <dbReference type="EC" id="3.4.23.36"/>
    </reaction>
</comment>
<gene>
    <name evidence="9" type="primary">lspA</name>
    <name evidence="11" type="ORF">BN2458_PEG1208</name>
    <name evidence="12" type="ORF">LS75_004865</name>
</gene>
<dbReference type="STRING" id="76936.BN2458_PEG1208"/>
<organism evidence="11 14">
    <name type="scientific">Helicobacter typhlonius</name>
    <dbReference type="NCBI Taxonomy" id="76936"/>
    <lineage>
        <taxon>Bacteria</taxon>
        <taxon>Pseudomonadati</taxon>
        <taxon>Campylobacterota</taxon>
        <taxon>Epsilonproteobacteria</taxon>
        <taxon>Campylobacterales</taxon>
        <taxon>Helicobacteraceae</taxon>
        <taxon>Helicobacter</taxon>
    </lineage>
</organism>
<feature type="transmembrane region" description="Helical" evidence="9">
    <location>
        <begin position="12"/>
        <end position="31"/>
    </location>
</feature>
<dbReference type="PANTHER" id="PTHR33695:SF1">
    <property type="entry name" value="LIPOPROTEIN SIGNAL PEPTIDASE"/>
    <property type="match status" value="1"/>
</dbReference>
<evidence type="ECO:0000256" key="4">
    <source>
        <dbReference type="ARBA" id="ARBA00022692"/>
    </source>
</evidence>
<evidence type="ECO:0000256" key="5">
    <source>
        <dbReference type="ARBA" id="ARBA00022750"/>
    </source>
</evidence>
<evidence type="ECO:0000313" key="11">
    <source>
        <dbReference type="EMBL" id="CUU40093.1"/>
    </source>
</evidence>
<feature type="transmembrane region" description="Helical" evidence="9">
    <location>
        <begin position="95"/>
        <end position="111"/>
    </location>
</feature>
<feature type="transmembrane region" description="Helical" evidence="9">
    <location>
        <begin position="70"/>
        <end position="88"/>
    </location>
</feature>
<comment type="subcellular location">
    <subcellularLocation>
        <location evidence="9">Cell membrane</location>
        <topology evidence="9">Multi-pass membrane protein</topology>
    </subcellularLocation>
</comment>
<keyword evidence="3 9" id="KW-0645">Protease</keyword>
<name>A0A099UBT8_9HELI</name>
<sequence>MKYSSLKYIDKKQIAVFVALFVLSIVLDQWVKLIMLGGFEWESEALTIGGRALVYNKGVAFSMFSFLEEYLKYIQIVFLCAVLIFALMSDFFIKYYAALGILLGSGLSNVFDRFIHGGVVDYVYWHYWFDFAIFNLADVLIDCSVVIIILQMLKGEKSN</sequence>
<dbReference type="InterPro" id="IPR001872">
    <property type="entry name" value="Peptidase_A8"/>
</dbReference>
<evidence type="ECO:0000313" key="12">
    <source>
        <dbReference type="EMBL" id="TLD78645.1"/>
    </source>
</evidence>
<dbReference type="GO" id="GO:0006508">
    <property type="term" value="P:proteolysis"/>
    <property type="evidence" value="ECO:0007669"/>
    <property type="project" value="UniProtKB-KW"/>
</dbReference>
<dbReference type="RefSeq" id="WP_034328378.1">
    <property type="nucleotide sequence ID" value="NZ_CAJTQN010000003.1"/>
</dbReference>
<dbReference type="GO" id="GO:0004190">
    <property type="term" value="F:aspartic-type endopeptidase activity"/>
    <property type="evidence" value="ECO:0007669"/>
    <property type="project" value="UniProtKB-UniRule"/>
</dbReference>
<dbReference type="OrthoDB" id="9810259at2"/>
<dbReference type="PATRIC" id="fig|76936.10.peg.1180"/>
<feature type="transmembrane region" description="Helical" evidence="9">
    <location>
        <begin position="131"/>
        <end position="153"/>
    </location>
</feature>
<evidence type="ECO:0000256" key="8">
    <source>
        <dbReference type="ARBA" id="ARBA00023136"/>
    </source>
</evidence>
<keyword evidence="6 9" id="KW-0378">Hydrolase</keyword>
<comment type="similarity">
    <text evidence="1 9 10">Belongs to the peptidase A8 family.</text>
</comment>
<protein>
    <recommendedName>
        <fullName evidence="9">Lipoprotein signal peptidase</fullName>
        <ecNumber evidence="9">3.4.23.36</ecNumber>
    </recommendedName>
    <alternativeName>
        <fullName evidence="9">Prolipoprotein signal peptidase</fullName>
    </alternativeName>
    <alternativeName>
        <fullName evidence="9">Signal peptidase II</fullName>
        <shortName evidence="9">SPase II</shortName>
    </alternativeName>
</protein>
<dbReference type="PRINTS" id="PR00781">
    <property type="entry name" value="LIPOSIGPTASE"/>
</dbReference>
<dbReference type="GeneID" id="78151409"/>
<comment type="pathway">
    <text evidence="9">Protein modification; lipoprotein biosynthesis (signal peptide cleavage).</text>
</comment>
<dbReference type="EMBL" id="LN907858">
    <property type="protein sequence ID" value="CUU40093.1"/>
    <property type="molecule type" value="Genomic_DNA"/>
</dbReference>
<keyword evidence="13" id="KW-1185">Reference proteome</keyword>
<dbReference type="GO" id="GO:0005886">
    <property type="term" value="C:plasma membrane"/>
    <property type="evidence" value="ECO:0007669"/>
    <property type="project" value="UniProtKB-SubCell"/>
</dbReference>
<feature type="active site" evidence="9">
    <location>
        <position position="121"/>
    </location>
</feature>
<comment type="function">
    <text evidence="9">This protein specifically catalyzes the removal of signal peptides from prolipoproteins.</text>
</comment>
<dbReference type="UniPathway" id="UPA00665"/>
<evidence type="ECO:0000256" key="9">
    <source>
        <dbReference type="HAMAP-Rule" id="MF_00161"/>
    </source>
</evidence>
<keyword evidence="4 9" id="KW-0812">Transmembrane</keyword>
<dbReference type="Proteomes" id="UP000064525">
    <property type="component" value="Chromosome I"/>
</dbReference>
<evidence type="ECO:0000256" key="10">
    <source>
        <dbReference type="RuleBase" id="RU004181"/>
    </source>
</evidence>
<dbReference type="EC" id="3.4.23.36" evidence="9"/>
<accession>A0A099UBT8</accession>
<reference evidence="12 13" key="1">
    <citation type="journal article" date="2014" name="Genome Announc.">
        <title>Draft genome sequences of eight enterohepatic helicobacter species isolated from both laboratory and wild rodents.</title>
        <authorList>
            <person name="Sheh A."/>
            <person name="Shen Z."/>
            <person name="Fox J.G."/>
        </authorList>
    </citation>
    <scope>NUCLEOTIDE SEQUENCE [LARGE SCALE GENOMIC DNA]</scope>
    <source>
        <strain evidence="12 13">MIT 98-6810</strain>
    </source>
</reference>
<keyword evidence="7 9" id="KW-1133">Transmembrane helix</keyword>
<keyword evidence="2 9" id="KW-1003">Cell membrane</keyword>
<evidence type="ECO:0000313" key="13">
    <source>
        <dbReference type="Proteomes" id="UP000029925"/>
    </source>
</evidence>
<dbReference type="KEGG" id="hty:BN2458_PEG1208"/>
<evidence type="ECO:0000313" key="14">
    <source>
        <dbReference type="Proteomes" id="UP000064525"/>
    </source>
</evidence>
<keyword evidence="11" id="KW-0449">Lipoprotein</keyword>
<evidence type="ECO:0000256" key="1">
    <source>
        <dbReference type="ARBA" id="ARBA00006139"/>
    </source>
</evidence>
<keyword evidence="8 9" id="KW-0472">Membrane</keyword>
<reference evidence="14" key="3">
    <citation type="submission" date="2015-11" db="EMBL/GenBank/DDBJ databases">
        <authorList>
            <person name="Anvar S.Y."/>
        </authorList>
    </citation>
    <scope>NUCLEOTIDE SEQUENCE [LARGE SCALE GENOMIC DNA]</scope>
</reference>